<name>C0ZDW5_BREBN</name>
<evidence type="ECO:0000313" key="2">
    <source>
        <dbReference type="Proteomes" id="UP000001877"/>
    </source>
</evidence>
<reference evidence="1 2" key="1">
    <citation type="submission" date="2005-03" db="EMBL/GenBank/DDBJ databases">
        <title>Brevibacillus brevis strain 47, complete genome.</title>
        <authorList>
            <person name="Hosoyama A."/>
            <person name="Yamada R."/>
            <person name="Hongo Y."/>
            <person name="Terui Y."/>
            <person name="Ankai A."/>
            <person name="Masuyama W."/>
            <person name="Sekiguchi M."/>
            <person name="Takeda T."/>
            <person name="Asano K."/>
            <person name="Ohji S."/>
            <person name="Ichikawa N."/>
            <person name="Narita S."/>
            <person name="Aoki N."/>
            <person name="Miura H."/>
            <person name="Matsushita S."/>
            <person name="Sekigawa T."/>
            <person name="Yamagata H."/>
            <person name="Yoshikawa H."/>
            <person name="Udaka S."/>
            <person name="Tanikawa S."/>
            <person name="Fujita N."/>
        </authorList>
    </citation>
    <scope>NUCLEOTIDE SEQUENCE [LARGE SCALE GENOMIC DNA]</scope>
    <source>
        <strain evidence="2">47 / JCM 6285 / NBRC 100599</strain>
    </source>
</reference>
<sequence>MESAIAKLSDKEFDSLIHNLVMANKRDDKELKEKLKPIGVEFET</sequence>
<dbReference type="KEGG" id="bbe:BBR47_29970"/>
<dbReference type="HOGENOM" id="CLU_3213283_0_0_9"/>
<accession>C0ZDW5</accession>
<evidence type="ECO:0000313" key="1">
    <source>
        <dbReference type="EMBL" id="BAH43974.1"/>
    </source>
</evidence>
<protein>
    <submittedName>
        <fullName evidence="1">Uncharacterized protein</fullName>
    </submittedName>
</protein>
<gene>
    <name evidence="1" type="ordered locus">BBR47_29970</name>
</gene>
<dbReference type="AlphaFoldDB" id="C0ZDW5"/>
<dbReference type="Proteomes" id="UP000001877">
    <property type="component" value="Chromosome"/>
</dbReference>
<keyword evidence="2" id="KW-1185">Reference proteome</keyword>
<proteinExistence type="predicted"/>
<organism evidence="1 2">
    <name type="scientific">Brevibacillus brevis (strain 47 / JCM 6285 / NBRC 100599)</name>
    <dbReference type="NCBI Taxonomy" id="358681"/>
    <lineage>
        <taxon>Bacteria</taxon>
        <taxon>Bacillati</taxon>
        <taxon>Bacillota</taxon>
        <taxon>Bacilli</taxon>
        <taxon>Bacillales</taxon>
        <taxon>Paenibacillaceae</taxon>
        <taxon>Brevibacillus</taxon>
    </lineage>
</organism>
<dbReference type="EMBL" id="AP008955">
    <property type="protein sequence ID" value="BAH43974.1"/>
    <property type="molecule type" value="Genomic_DNA"/>
</dbReference>